<evidence type="ECO:0000313" key="17">
    <source>
        <dbReference type="Proteomes" id="UP000182975"/>
    </source>
</evidence>
<dbReference type="NCBIfam" id="TIGR00115">
    <property type="entry name" value="tig"/>
    <property type="match status" value="1"/>
</dbReference>
<dbReference type="Pfam" id="PF02037">
    <property type="entry name" value="SAP"/>
    <property type="match status" value="1"/>
</dbReference>
<dbReference type="OrthoDB" id="9767721at2"/>
<dbReference type="InterPro" id="IPR046357">
    <property type="entry name" value="PPIase_dom_sf"/>
</dbReference>
<dbReference type="EC" id="5.2.1.8" evidence="3 11"/>
<proteinExistence type="inferred from homology"/>
<dbReference type="InterPro" id="IPR008880">
    <property type="entry name" value="Trigger_fac_C"/>
</dbReference>
<dbReference type="InterPro" id="IPR005215">
    <property type="entry name" value="Trig_fac"/>
</dbReference>
<dbReference type="GO" id="GO:0043335">
    <property type="term" value="P:protein unfolding"/>
    <property type="evidence" value="ECO:0007669"/>
    <property type="project" value="TreeGrafter"/>
</dbReference>
<dbReference type="GO" id="GO:0005737">
    <property type="term" value="C:cytoplasm"/>
    <property type="evidence" value="ECO:0007669"/>
    <property type="project" value="UniProtKB-SubCell"/>
</dbReference>
<keyword evidence="8 11" id="KW-0413">Isomerase</keyword>
<dbReference type="InterPro" id="IPR036611">
    <property type="entry name" value="Trigger_fac_ribosome-bd_sf"/>
</dbReference>
<dbReference type="Gene3D" id="3.10.50.40">
    <property type="match status" value="1"/>
</dbReference>
<reference evidence="17" key="1">
    <citation type="submission" date="2016-10" db="EMBL/GenBank/DDBJ databases">
        <authorList>
            <person name="Varghese N."/>
        </authorList>
    </citation>
    <scope>NUCLEOTIDE SEQUENCE [LARGE SCALE GENOMIC DNA]</scope>
    <source>
        <strain evidence="17">DSM 21843</strain>
    </source>
</reference>
<name>A0A1H8RT70_9ACTN</name>
<keyword evidence="17" id="KW-1185">Reference proteome</keyword>
<dbReference type="Pfam" id="PF05697">
    <property type="entry name" value="Trigger_N"/>
    <property type="match status" value="1"/>
</dbReference>
<dbReference type="InterPro" id="IPR003034">
    <property type="entry name" value="SAP_dom"/>
</dbReference>
<dbReference type="SUPFAM" id="SSF102735">
    <property type="entry name" value="Trigger factor ribosome-binding domain"/>
    <property type="match status" value="1"/>
</dbReference>
<evidence type="ECO:0000259" key="14">
    <source>
        <dbReference type="Pfam" id="PF05697"/>
    </source>
</evidence>
<keyword evidence="11" id="KW-0963">Cytoplasm</keyword>
<dbReference type="HAMAP" id="MF_00303">
    <property type="entry name" value="Trigger_factor_Tig"/>
    <property type="match status" value="1"/>
</dbReference>
<keyword evidence="6 11" id="KW-0697">Rotamase</keyword>
<evidence type="ECO:0000256" key="3">
    <source>
        <dbReference type="ARBA" id="ARBA00013194"/>
    </source>
</evidence>
<evidence type="ECO:0000259" key="15">
    <source>
        <dbReference type="Pfam" id="PF05698"/>
    </source>
</evidence>
<comment type="similarity">
    <text evidence="2 11">Belongs to the FKBP-type PPIase family. Tig subfamily.</text>
</comment>
<evidence type="ECO:0000256" key="8">
    <source>
        <dbReference type="ARBA" id="ARBA00023235"/>
    </source>
</evidence>
<keyword evidence="5 11" id="KW-0132">Cell division</keyword>
<dbReference type="GO" id="GO:0044183">
    <property type="term" value="F:protein folding chaperone"/>
    <property type="evidence" value="ECO:0007669"/>
    <property type="project" value="TreeGrafter"/>
</dbReference>
<evidence type="ECO:0000256" key="12">
    <source>
        <dbReference type="SAM" id="MobiDB-lite"/>
    </source>
</evidence>
<feature type="domain" description="Trigger factor C-terminal" evidence="15">
    <location>
        <begin position="270"/>
        <end position="427"/>
    </location>
</feature>
<dbReference type="GO" id="GO:0003755">
    <property type="term" value="F:peptidyl-prolyl cis-trans isomerase activity"/>
    <property type="evidence" value="ECO:0007669"/>
    <property type="project" value="UniProtKB-UniRule"/>
</dbReference>
<dbReference type="SUPFAM" id="SSF68906">
    <property type="entry name" value="SAP domain"/>
    <property type="match status" value="1"/>
</dbReference>
<evidence type="ECO:0000256" key="11">
    <source>
        <dbReference type="HAMAP-Rule" id="MF_00303"/>
    </source>
</evidence>
<dbReference type="GO" id="GO:0051083">
    <property type="term" value="P:'de novo' cotranslational protein folding"/>
    <property type="evidence" value="ECO:0007669"/>
    <property type="project" value="TreeGrafter"/>
</dbReference>
<keyword evidence="7 11" id="KW-0143">Chaperone</keyword>
<evidence type="ECO:0000256" key="2">
    <source>
        <dbReference type="ARBA" id="ARBA00005464"/>
    </source>
</evidence>
<evidence type="ECO:0000256" key="7">
    <source>
        <dbReference type="ARBA" id="ARBA00023186"/>
    </source>
</evidence>
<dbReference type="SUPFAM" id="SSF109998">
    <property type="entry name" value="Triger factor/SurA peptide-binding domain-like"/>
    <property type="match status" value="1"/>
</dbReference>
<dbReference type="Gene3D" id="1.10.3120.10">
    <property type="entry name" value="Trigger factor, C-terminal domain"/>
    <property type="match status" value="1"/>
</dbReference>
<dbReference type="GO" id="GO:0043022">
    <property type="term" value="F:ribosome binding"/>
    <property type="evidence" value="ECO:0007669"/>
    <property type="project" value="TreeGrafter"/>
</dbReference>
<dbReference type="GO" id="GO:0051301">
    <property type="term" value="P:cell division"/>
    <property type="evidence" value="ECO:0007669"/>
    <property type="project" value="UniProtKB-KW"/>
</dbReference>
<evidence type="ECO:0000313" key="16">
    <source>
        <dbReference type="EMBL" id="SEO69477.1"/>
    </source>
</evidence>
<dbReference type="PANTHER" id="PTHR30560">
    <property type="entry name" value="TRIGGER FACTOR CHAPERONE AND PEPTIDYL-PROLYL CIS/TRANS ISOMERASE"/>
    <property type="match status" value="1"/>
</dbReference>
<comment type="domain">
    <text evidence="11">Consists of 3 domains; the N-terminus binds the ribosome, the middle domain has PPIase activity, while the C-terminus has intrinsic chaperone activity on its own.</text>
</comment>
<protein>
    <recommendedName>
        <fullName evidence="4 11">Trigger factor</fullName>
        <shortName evidence="11">TF</shortName>
        <ecNumber evidence="3 11">5.2.1.8</ecNumber>
    </recommendedName>
    <alternativeName>
        <fullName evidence="10 11">PPIase</fullName>
    </alternativeName>
</protein>
<dbReference type="Proteomes" id="UP000182975">
    <property type="component" value="Unassembled WGS sequence"/>
</dbReference>
<comment type="function">
    <text evidence="11">Involved in protein export. Acts as a chaperone by maintaining the newly synthesized protein in an open conformation. Functions as a peptidyl-prolyl cis-trans isomerase.</text>
</comment>
<keyword evidence="9 11" id="KW-0131">Cell cycle</keyword>
<evidence type="ECO:0000259" key="13">
    <source>
        <dbReference type="Pfam" id="PF02037"/>
    </source>
</evidence>
<dbReference type="EMBL" id="FOEC01000004">
    <property type="protein sequence ID" value="SEO69477.1"/>
    <property type="molecule type" value="Genomic_DNA"/>
</dbReference>
<evidence type="ECO:0000256" key="9">
    <source>
        <dbReference type="ARBA" id="ARBA00023306"/>
    </source>
</evidence>
<dbReference type="AlphaFoldDB" id="A0A1H8RT70"/>
<comment type="subcellular location">
    <subcellularLocation>
        <location evidence="11">Cytoplasm</location>
    </subcellularLocation>
    <text evidence="11">About half TF is bound to the ribosome near the polypeptide exit tunnel while the other half is free in the cytoplasm.</text>
</comment>
<dbReference type="SUPFAM" id="SSF54534">
    <property type="entry name" value="FKBP-like"/>
    <property type="match status" value="1"/>
</dbReference>
<gene>
    <name evidence="11" type="primary">tig</name>
    <name evidence="16" type="ORF">SAMN02910314_00890</name>
</gene>
<organism evidence="16 17">
    <name type="scientific">Denitrobacterium detoxificans</name>
    <dbReference type="NCBI Taxonomy" id="79604"/>
    <lineage>
        <taxon>Bacteria</taxon>
        <taxon>Bacillati</taxon>
        <taxon>Actinomycetota</taxon>
        <taxon>Coriobacteriia</taxon>
        <taxon>Eggerthellales</taxon>
        <taxon>Eggerthellaceae</taxon>
        <taxon>Denitrobacterium</taxon>
    </lineage>
</organism>
<evidence type="ECO:0000256" key="4">
    <source>
        <dbReference type="ARBA" id="ARBA00016902"/>
    </source>
</evidence>
<evidence type="ECO:0000256" key="6">
    <source>
        <dbReference type="ARBA" id="ARBA00023110"/>
    </source>
</evidence>
<feature type="domain" description="Trigger factor ribosome-binding bacterial" evidence="14">
    <location>
        <begin position="1"/>
        <end position="147"/>
    </location>
</feature>
<dbReference type="RefSeq" id="WP_066662959.1">
    <property type="nucleotide sequence ID" value="NZ_CP011402.1"/>
</dbReference>
<dbReference type="Gene3D" id="1.10.720.30">
    <property type="entry name" value="SAP domain"/>
    <property type="match status" value="1"/>
</dbReference>
<evidence type="ECO:0000256" key="1">
    <source>
        <dbReference type="ARBA" id="ARBA00000971"/>
    </source>
</evidence>
<evidence type="ECO:0000256" key="10">
    <source>
        <dbReference type="ARBA" id="ARBA00029986"/>
    </source>
</evidence>
<feature type="domain" description="SAP" evidence="13">
    <location>
        <begin position="484"/>
        <end position="517"/>
    </location>
</feature>
<accession>A0A1H8RT70</accession>
<dbReference type="Gene3D" id="3.30.70.1050">
    <property type="entry name" value="Trigger factor ribosome-binding domain"/>
    <property type="match status" value="1"/>
</dbReference>
<dbReference type="InterPro" id="IPR008881">
    <property type="entry name" value="Trigger_fac_ribosome-bd_bac"/>
</dbReference>
<dbReference type="GO" id="GO:0015031">
    <property type="term" value="P:protein transport"/>
    <property type="evidence" value="ECO:0007669"/>
    <property type="project" value="UniProtKB-UniRule"/>
</dbReference>
<dbReference type="PANTHER" id="PTHR30560:SF3">
    <property type="entry name" value="TRIGGER FACTOR-LIKE PROTEIN TIG, CHLOROPLASTIC"/>
    <property type="match status" value="1"/>
</dbReference>
<dbReference type="STRING" id="79604.AAY81_06625"/>
<dbReference type="InterPro" id="IPR036361">
    <property type="entry name" value="SAP_dom_sf"/>
</dbReference>
<feature type="region of interest" description="Disordered" evidence="12">
    <location>
        <begin position="445"/>
        <end position="483"/>
    </location>
</feature>
<evidence type="ECO:0000256" key="5">
    <source>
        <dbReference type="ARBA" id="ARBA00022618"/>
    </source>
</evidence>
<sequence>METKVQALDGNQKKLTITIDAKEVDARIKKQYKDFAYKYNFPGFRKGKAPRPVIDNVLGKEAVVATVTDDVLNSLYPQAMDAEDLIAISQPKFEDAEAMVEAGKPFSFTVTVETRPEFELSSYDQISVKLPSEEATDAEIDDQIEELRNYYYTFEDAAANTKLKEESFAELAISAKDEEGNAIESLESESRLYQLGQGLFPASFDAELVGMKKGDSKSFEIDMAAEPSMMAAGTKGKVAFEVTVNQVKKRILPEITDEWARETAGFEGGVEELRNRVADSIKDQKSQMMPRLRENEALYAIQERLQGEAPASLCEQEEQNLLQNFFMQIQQSGMTFDAYLAQMGMTPDTFKDDLKRQAKDVTEQDLALDAWARNAKIEITDEEITAEFEKAGSDDAAALEREWREAGRIASLRAGMRRSRALDAIIEGMKVEELKPGEKLNSVAAEEAEKKAAPKAEKKAEKKAAAEEPKAEAAASDKPNKTALNKMKVAELKEMAEGMGIDVKGLKKAELVDAILAAE</sequence>
<dbReference type="Pfam" id="PF05698">
    <property type="entry name" value="Trigger_C"/>
    <property type="match status" value="1"/>
</dbReference>
<comment type="catalytic activity">
    <reaction evidence="1 11">
        <text>[protein]-peptidylproline (omega=180) = [protein]-peptidylproline (omega=0)</text>
        <dbReference type="Rhea" id="RHEA:16237"/>
        <dbReference type="Rhea" id="RHEA-COMP:10747"/>
        <dbReference type="Rhea" id="RHEA-COMP:10748"/>
        <dbReference type="ChEBI" id="CHEBI:83833"/>
        <dbReference type="ChEBI" id="CHEBI:83834"/>
        <dbReference type="EC" id="5.2.1.8"/>
    </reaction>
</comment>
<dbReference type="InterPro" id="IPR027304">
    <property type="entry name" value="Trigger_fact/SurA_dom_sf"/>
</dbReference>
<dbReference type="InterPro" id="IPR037041">
    <property type="entry name" value="Trigger_fac_C_sf"/>
</dbReference>
<feature type="compositionally biased region" description="Basic and acidic residues" evidence="12">
    <location>
        <begin position="447"/>
        <end position="471"/>
    </location>
</feature>